<dbReference type="SUPFAM" id="SSF53448">
    <property type="entry name" value="Nucleotide-diphospho-sugar transferases"/>
    <property type="match status" value="1"/>
</dbReference>
<dbReference type="AlphaFoldDB" id="A0A6C0CMK9"/>
<proteinExistence type="predicted"/>
<feature type="transmembrane region" description="Helical" evidence="1">
    <location>
        <begin position="251"/>
        <end position="273"/>
    </location>
</feature>
<reference evidence="2" key="1">
    <citation type="journal article" date="2020" name="Nature">
        <title>Giant virus diversity and host interactions through global metagenomics.</title>
        <authorList>
            <person name="Schulz F."/>
            <person name="Roux S."/>
            <person name="Paez-Espino D."/>
            <person name="Jungbluth S."/>
            <person name="Walsh D.A."/>
            <person name="Denef V.J."/>
            <person name="McMahon K.D."/>
            <person name="Konstantinidis K.T."/>
            <person name="Eloe-Fadrosh E.A."/>
            <person name="Kyrpides N.C."/>
            <person name="Woyke T."/>
        </authorList>
    </citation>
    <scope>NUCLEOTIDE SEQUENCE</scope>
    <source>
        <strain evidence="2">GVMAG-M-3300021354-14</strain>
    </source>
</reference>
<evidence type="ECO:0000313" key="2">
    <source>
        <dbReference type="EMBL" id="QHT05120.1"/>
    </source>
</evidence>
<evidence type="ECO:0000256" key="1">
    <source>
        <dbReference type="SAM" id="Phobius"/>
    </source>
</evidence>
<keyword evidence="1" id="KW-1133">Transmembrane helix</keyword>
<keyword evidence="1" id="KW-0812">Transmembrane</keyword>
<accession>A0A6C0CMK9</accession>
<organism evidence="2">
    <name type="scientific">viral metagenome</name>
    <dbReference type="NCBI Taxonomy" id="1070528"/>
    <lineage>
        <taxon>unclassified sequences</taxon>
        <taxon>metagenomes</taxon>
        <taxon>organismal metagenomes</taxon>
    </lineage>
</organism>
<evidence type="ECO:0008006" key="3">
    <source>
        <dbReference type="Google" id="ProtNLM"/>
    </source>
</evidence>
<name>A0A6C0CMK9_9ZZZZ</name>
<dbReference type="EMBL" id="MN739449">
    <property type="protein sequence ID" value="QHT05120.1"/>
    <property type="molecule type" value="Genomic_DNA"/>
</dbReference>
<protein>
    <recommendedName>
        <fullName evidence="3">Glycosyltransferase 2-like domain-containing protein</fullName>
    </recommendedName>
</protein>
<dbReference type="InterPro" id="IPR029044">
    <property type="entry name" value="Nucleotide-diphossugar_trans"/>
</dbReference>
<keyword evidence="1" id="KW-0472">Membrane</keyword>
<feature type="transmembrane region" description="Helical" evidence="1">
    <location>
        <begin position="279"/>
        <end position="300"/>
    </location>
</feature>
<sequence length="315" mass="35431">MSYASAVSYQPSYQPPVYVSLTTIPSRIHLIRDNLTILANQTYKNCKGILLIVPENNMRGFKWTQELPAWLQDIPNLQVVRPKHDRGPIMKYIGAVIENRIPTDSWMFVCDDDIEYKPNAIQIFVDGLNEHPISDKTIVSHNDHSASLMWVYGVEPKSLITGFAGVLVNQKFAHDILHELPEKMTECCSRIDDDVVTAIANRLGYVKYMTKTPAFERISQKAPDPLNDTNRIWDRHVCHSSMNEAYAENTLNLLAIISAFFLVSLLVMVFLVGGQFTPIVAIPAAILLALGCGVTSFAVLRNNFFKHISKKAPKT</sequence>